<dbReference type="KEGG" id="mcg:GL4_1865"/>
<dbReference type="AlphaFoldDB" id="A0A0A8K470"/>
<protein>
    <submittedName>
        <fullName evidence="4">CBS domain protein</fullName>
    </submittedName>
</protein>
<accession>A0A0A8K470</accession>
<feature type="domain" description="CBS" evidence="3">
    <location>
        <begin position="76"/>
        <end position="131"/>
    </location>
</feature>
<dbReference type="InterPro" id="IPR046342">
    <property type="entry name" value="CBS_dom_sf"/>
</dbReference>
<name>A0A0A8K470_9HYPH</name>
<dbReference type="OrthoDB" id="9807125at2"/>
<dbReference type="PANTHER" id="PTHR43080:SF2">
    <property type="entry name" value="CBS DOMAIN-CONTAINING PROTEIN"/>
    <property type="match status" value="1"/>
</dbReference>
<dbReference type="HOGENOM" id="CLU_040681_3_2_5"/>
<evidence type="ECO:0000259" key="3">
    <source>
        <dbReference type="PROSITE" id="PS51371"/>
    </source>
</evidence>
<reference evidence="4 5" key="1">
    <citation type="submission" date="2014-09" db="EMBL/GenBank/DDBJ databases">
        <title>Genome sequencing of Methyloceanibacter caenitepidi Gela4.</title>
        <authorList>
            <person name="Takeuchi M."/>
            <person name="Susumu S."/>
            <person name="Kamagata Y."/>
            <person name="Oshima K."/>
            <person name="Hattori M."/>
            <person name="Iwasaki W."/>
        </authorList>
    </citation>
    <scope>NUCLEOTIDE SEQUENCE [LARGE SCALE GENOMIC DNA]</scope>
    <source>
        <strain evidence="4 5">Gela4</strain>
    </source>
</reference>
<organism evidence="4 5">
    <name type="scientific">Methyloceanibacter caenitepidi</name>
    <dbReference type="NCBI Taxonomy" id="1384459"/>
    <lineage>
        <taxon>Bacteria</taxon>
        <taxon>Pseudomonadati</taxon>
        <taxon>Pseudomonadota</taxon>
        <taxon>Alphaproteobacteria</taxon>
        <taxon>Hyphomicrobiales</taxon>
        <taxon>Hyphomicrobiaceae</taxon>
        <taxon>Methyloceanibacter</taxon>
    </lineage>
</organism>
<evidence type="ECO:0000256" key="1">
    <source>
        <dbReference type="ARBA" id="ARBA00023122"/>
    </source>
</evidence>
<dbReference type="SUPFAM" id="SSF54631">
    <property type="entry name" value="CBS-domain pair"/>
    <property type="match status" value="1"/>
</dbReference>
<keyword evidence="5" id="KW-1185">Reference proteome</keyword>
<keyword evidence="1 2" id="KW-0129">CBS domain</keyword>
<feature type="domain" description="CBS" evidence="3">
    <location>
        <begin position="6"/>
        <end position="67"/>
    </location>
</feature>
<dbReference type="InterPro" id="IPR051257">
    <property type="entry name" value="Diverse_CBS-Domain"/>
</dbReference>
<dbReference type="PANTHER" id="PTHR43080">
    <property type="entry name" value="CBS DOMAIN-CONTAINING PROTEIN CBSX3, MITOCHONDRIAL"/>
    <property type="match status" value="1"/>
</dbReference>
<dbReference type="RefSeq" id="WP_156137484.1">
    <property type="nucleotide sequence ID" value="NZ_AP014648.1"/>
</dbReference>
<dbReference type="SMART" id="SM00116">
    <property type="entry name" value="CBS"/>
    <property type="match status" value="2"/>
</dbReference>
<dbReference type="InterPro" id="IPR000644">
    <property type="entry name" value="CBS_dom"/>
</dbReference>
<sequence>MSVKRLIKGKGSFVPVIKSDLTLNDVINQLDIDDVGALVVTDDSSEILGIITERDIAQGLKAHGRDVVDRPLRELMTHDVVSVDIGAPLSRVLELMDEHQIHYIPVTEDGTLAGIINMLDLVKYRLGEMEMEANALKDYVAGRA</sequence>
<gene>
    <name evidence="4" type="ORF">GL4_1865</name>
</gene>
<dbReference type="Proteomes" id="UP000031643">
    <property type="component" value="Chromosome"/>
</dbReference>
<proteinExistence type="predicted"/>
<dbReference type="Pfam" id="PF00571">
    <property type="entry name" value="CBS"/>
    <property type="match status" value="2"/>
</dbReference>
<evidence type="ECO:0000313" key="5">
    <source>
        <dbReference type="Proteomes" id="UP000031643"/>
    </source>
</evidence>
<dbReference type="EMBL" id="AP014648">
    <property type="protein sequence ID" value="BAQ17317.1"/>
    <property type="molecule type" value="Genomic_DNA"/>
</dbReference>
<evidence type="ECO:0000256" key="2">
    <source>
        <dbReference type="PROSITE-ProRule" id="PRU00703"/>
    </source>
</evidence>
<evidence type="ECO:0000313" key="4">
    <source>
        <dbReference type="EMBL" id="BAQ17317.1"/>
    </source>
</evidence>
<dbReference type="Gene3D" id="3.10.580.10">
    <property type="entry name" value="CBS-domain"/>
    <property type="match status" value="1"/>
</dbReference>
<dbReference type="STRING" id="1384459.GL4_1865"/>
<dbReference type="PROSITE" id="PS51371">
    <property type="entry name" value="CBS"/>
    <property type="match status" value="2"/>
</dbReference>